<dbReference type="PANTHER" id="PTHR43415:SF3">
    <property type="entry name" value="GNAT-FAMILY ACETYLTRANSFERASE"/>
    <property type="match status" value="1"/>
</dbReference>
<evidence type="ECO:0000313" key="3">
    <source>
        <dbReference type="Proteomes" id="UP000017148"/>
    </source>
</evidence>
<dbReference type="InterPro" id="IPR016181">
    <property type="entry name" value="Acyl_CoA_acyltransferase"/>
</dbReference>
<dbReference type="Proteomes" id="UP000017148">
    <property type="component" value="Unassembled WGS sequence"/>
</dbReference>
<dbReference type="EMBL" id="ASJR01000001">
    <property type="protein sequence ID" value="ERP39284.1"/>
    <property type="molecule type" value="Genomic_DNA"/>
</dbReference>
<dbReference type="STRING" id="1313304.CALK_0076"/>
<accession>U7DA69</accession>
<proteinExistence type="predicted"/>
<sequence>MRPMTEHDTDLVVAWRNQERIKDILEYPPDSDLTAEQHRDWFFKTRNTRIDYVLCLRSCHTPIGVWSLKKSGEERFGYACEQGRYIGDTAFLGKGYAREASVAWMWFAFTLLKLDAIVSLHKIDNLAPQHINASFGFEYFSSAAYSERFTTMVLHRHVWNQNCSTYATPTIERPEEIFTNKEV</sequence>
<gene>
    <name evidence="2" type="ORF">CALK_0076</name>
</gene>
<keyword evidence="3" id="KW-1185">Reference proteome</keyword>
<dbReference type="Pfam" id="PF13302">
    <property type="entry name" value="Acetyltransf_3"/>
    <property type="match status" value="1"/>
</dbReference>
<feature type="domain" description="N-acetyltransferase" evidence="1">
    <location>
        <begin position="1"/>
        <end position="138"/>
    </location>
</feature>
<dbReference type="Gene3D" id="3.40.630.30">
    <property type="match status" value="1"/>
</dbReference>
<reference evidence="2 3" key="1">
    <citation type="journal article" date="2013" name="Environ. Microbiol.">
        <title>Genome analysis of Chitinivibrio alkaliphilus gen. nov., sp. nov., a novel extremely haloalkaliphilic anaerobic chitinolytic bacterium from the candidate phylum Termite Group 3.</title>
        <authorList>
            <person name="Sorokin D.Y."/>
            <person name="Gumerov V.M."/>
            <person name="Rakitin A.L."/>
            <person name="Beletsky A.V."/>
            <person name="Damste J.S."/>
            <person name="Muyzer G."/>
            <person name="Mardanov A.V."/>
            <person name="Ravin N.V."/>
        </authorList>
    </citation>
    <scope>NUCLEOTIDE SEQUENCE [LARGE SCALE GENOMIC DNA]</scope>
    <source>
        <strain evidence="2 3">ACht1</strain>
    </source>
</reference>
<name>U7DA69_9BACT</name>
<dbReference type="InterPro" id="IPR000182">
    <property type="entry name" value="GNAT_dom"/>
</dbReference>
<keyword evidence="2" id="KW-0808">Transferase</keyword>
<dbReference type="AlphaFoldDB" id="U7DA69"/>
<protein>
    <submittedName>
        <fullName evidence="2">Gcn5-related N-acetyltransferase</fullName>
    </submittedName>
</protein>
<dbReference type="GO" id="GO:0016747">
    <property type="term" value="F:acyltransferase activity, transferring groups other than amino-acyl groups"/>
    <property type="evidence" value="ECO:0007669"/>
    <property type="project" value="InterPro"/>
</dbReference>
<dbReference type="PANTHER" id="PTHR43415">
    <property type="entry name" value="SPERMIDINE N(1)-ACETYLTRANSFERASE"/>
    <property type="match status" value="1"/>
</dbReference>
<dbReference type="SUPFAM" id="SSF55729">
    <property type="entry name" value="Acyl-CoA N-acyltransferases (Nat)"/>
    <property type="match status" value="1"/>
</dbReference>
<evidence type="ECO:0000259" key="1">
    <source>
        <dbReference type="Pfam" id="PF13302"/>
    </source>
</evidence>
<organism evidence="2 3">
    <name type="scientific">Chitinivibrio alkaliphilus ACht1</name>
    <dbReference type="NCBI Taxonomy" id="1313304"/>
    <lineage>
        <taxon>Bacteria</taxon>
        <taxon>Pseudomonadati</taxon>
        <taxon>Fibrobacterota</taxon>
        <taxon>Chitinivibrionia</taxon>
        <taxon>Chitinivibrionales</taxon>
        <taxon>Chitinivibrionaceae</taxon>
        <taxon>Chitinivibrio</taxon>
    </lineage>
</organism>
<evidence type="ECO:0000313" key="2">
    <source>
        <dbReference type="EMBL" id="ERP39284.1"/>
    </source>
</evidence>
<dbReference type="eggNOG" id="COG1670">
    <property type="taxonomic scope" value="Bacteria"/>
</dbReference>
<comment type="caution">
    <text evidence="2">The sequence shown here is derived from an EMBL/GenBank/DDBJ whole genome shotgun (WGS) entry which is preliminary data.</text>
</comment>